<dbReference type="PROSITE" id="PS00973">
    <property type="entry name" value="USP_2"/>
    <property type="match status" value="1"/>
</dbReference>
<feature type="region of interest" description="Disordered" evidence="1">
    <location>
        <begin position="2267"/>
        <end position="2304"/>
    </location>
</feature>
<sequence>MDSILQTDYLPDAIKSNTDQFLTENFPQIIKTITRKPDIASWKDEILKKSVEFIKFGLKKNVESLYNALILLLNPKAIFYKENSKSNYSSKFSELYLGYFKKLEKEFIPTFFTGQELSINHYQFLFKVYSTFYEDKFFMTNNISSNFMEHAQDPFIEFLHSINDLHEISPKTLQNTLDSFISIFSKKLNEVPTSKLFDFLIEWLKSSIFDKQTISAKTISAFFDKFEKKKDLIDNSTIKSIGIEILDIISSSKLKPEIVALLIPFLETIKLFDIFIFSHIIGIYHSVSQAHETEQSPIYSFIAESMHFFPKEAQEMFIDFVFHSPFQPNSYLFLRKFTKELWSTQKDKALFYIFLIQKRAETDESARDTILKIYQQTVIPNEAKICMIQSMLQNFQDHKTAEFAEQVLLLAINLYSNIREVFTDEINASIFKIMNFENREHIFKILTLLIEKGALKLTEPDLEKLISFGKDDCIWIFYKRIINSGKISKINNEYSVIVKHTEEFVVDNPTTFCFMDFLISLIIFDNGFKSSNLNQSDKPKIDFQKSHFTKRKIKFINLFFKAFLSAQENDGSVKLAENFLLDSLNKNNIIPSDIINIITYINDDDSSTSRCLKLLLKLIKKSEIEIDPEDFGKPRHQYPSHYILIHCLYYMEEKCKLHIDPECQLSVLLKRIAVFEKDDKVTSTTYSSSQYLNKSLLSLGINNGTKFKYSKDHKTVEYPKPLSLCLVEKGFVSQLLELSDTTNQEIRELIQELLNYLPTVGIETKITNVKECIVFLQTNEANYARKKYFLQYLITQMKDHKANSLFNQYIESGITSAIGNLLATHDDPFLFEALSTFYDKKYYEKHLNSLLSTIFESIVQNKLTKYTFKLLSKLYSSFSDECYEYFQDNIQQFITSIIEVPPAFISNYMHFMKKIKPNFLFNISKDYLNTDQKNLSLFMKIMAYSLKDKEKIKNFQSIDELFYDNIFKLIKSHNVYQYIGDLIRIIERIIIVSESIRTRAKRDVQIIYDLVFDIEDEEVQSSLFKVLQIIDHENTCNKIKVLFENPDTLDRWNYMPSFFEKDAPYCGLRNLGATCFFNSIIQQLFHIFPVQLVMATHKYEPGSELILLSKLFLQMKYSKRKFCDTLPFIDQWNGWFGEKIRTREQQDAVEFFDILLDQLPRKIQEIFTGKLKNTLTRQNGEFYHADTEPFVTIGVEIKNCSELKQSLEQMLKPEVVESQDEVTNQKIKVNKSIQITSAPPVVVIHLKRFEYNIKERERLKLDKVFKFPLDKLDIGFLCKESNEAVYTLNGIIVHSGTAIGGHYTSFVKINGQWWKFNDTEVVKVSKKDVESSAYGGNSLSSAYALFYVNTNRTIDFQFDDIENHQISFNTEIDYSKYCNPRDLNEINEDNTRFKQTQTIFKKPVFNFVMNKVDIQLNLLYYINIICHSENKYDSKGYVDTVIKRIKKFSLQSIGLEYLLEHKNLVFDGLFHCMHQDITQGLSSIIVECSKNDISICKPMLEFLLQYPYAFRQTPIFFNTLYNIVQPNVKLALEQKIFEKIPVFINLVYSDPKENLLSQLDFTFLFKTIKLLYQEDKSLDVNQFKDYDYYIKKSSLHVDSYNDIYKTGILQKAINSLFSTNSINKSSTKATSTPPITNASSSPFKEPTYSSKNSNTISSTLFSLKNTSNSNNKSNSAKFVPSNKPNNIKGLDLKNSSTTTNNIKNSKKNQIDEKDIKNIVCELEDFLLHRNYNRFKDLLKNKVRSNENILNEVYQLLFEGKAANNKLIDNFLKGSPDILIDFLTHSDSRHRESTFKLYVTIFTSIQSNSQEQLYLNFEKYLKDGINSRINDFYNRLQTDITEKNAFLDCLCKLIADLIIKCNKTHDEHFATAVFDTLHFVDGKNVGKDLNLYALLELYSLFDQSIIIKQIPSIIEMVMKQNRKTFCSILKLYLKQDNYQISENIILSDEFRKYLINGYQESPSYFGPLMAYLKKEFPSLSSDIENIFSASKTSHNNKSPVSEFQELMKDKKFLMKDPTTVFQKFFEIHQKKLISQIPSANFPNYTNSLTCLFKSKVQVGKVDFNVEKVHQAIVGNSAPFQKFVYQLIVHLYSYSYENDPILLKLIDLHIKSGIKAIPPAYIYHMMSFLVRYQERVPQLSKAIGKNENLSIKIYCAVCHWYDEGKLTGNWAKKWAIEQISNINRESTEKTIFDEKMTRELIHESDDDTIMKIFELLKKNDRQYSLSVIVGILLSQKRKDLIHQMRKKCNICTVSSKLTNEEVKLLSHILPPKAKSSSQNSKDMKNNKGNGNNQKERKVINLTDSDD</sequence>
<dbReference type="FunFam" id="3.90.70.10:FF:000090">
    <property type="entry name" value="Clan CA, family C19, ubiquitin hydrolase-like cysteine peptidase"/>
    <property type="match status" value="1"/>
</dbReference>
<dbReference type="PROSITE" id="PS00972">
    <property type="entry name" value="USP_1"/>
    <property type="match status" value="1"/>
</dbReference>
<evidence type="ECO:0000313" key="3">
    <source>
        <dbReference type="EMBL" id="OHS93436.1"/>
    </source>
</evidence>
<evidence type="ECO:0000256" key="1">
    <source>
        <dbReference type="SAM" id="MobiDB-lite"/>
    </source>
</evidence>
<evidence type="ECO:0000259" key="2">
    <source>
        <dbReference type="PROSITE" id="PS50235"/>
    </source>
</evidence>
<dbReference type="RefSeq" id="XP_068346573.1">
    <property type="nucleotide sequence ID" value="XM_068496284.1"/>
</dbReference>
<dbReference type="GO" id="GO:0004843">
    <property type="term" value="F:cysteine-type deubiquitinase activity"/>
    <property type="evidence" value="ECO:0007669"/>
    <property type="project" value="InterPro"/>
</dbReference>
<dbReference type="InterPro" id="IPR050164">
    <property type="entry name" value="Peptidase_C19"/>
</dbReference>
<dbReference type="InterPro" id="IPR018200">
    <property type="entry name" value="USP_CS"/>
</dbReference>
<dbReference type="EMBL" id="MLAK01001404">
    <property type="protein sequence ID" value="OHS93436.1"/>
    <property type="molecule type" value="Genomic_DNA"/>
</dbReference>
<gene>
    <name evidence="3" type="ORF">TRFO_11872</name>
</gene>
<dbReference type="GO" id="GO:0005634">
    <property type="term" value="C:nucleus"/>
    <property type="evidence" value="ECO:0007669"/>
    <property type="project" value="TreeGrafter"/>
</dbReference>
<dbReference type="VEuPathDB" id="TrichDB:TRFO_11872"/>
<feature type="domain" description="USP" evidence="2">
    <location>
        <begin position="1066"/>
        <end position="1350"/>
    </location>
</feature>
<dbReference type="Proteomes" id="UP000179807">
    <property type="component" value="Unassembled WGS sequence"/>
</dbReference>
<dbReference type="SUPFAM" id="SSF54001">
    <property type="entry name" value="Cysteine proteinases"/>
    <property type="match status" value="1"/>
</dbReference>
<dbReference type="PROSITE" id="PS50235">
    <property type="entry name" value="USP_3"/>
    <property type="match status" value="1"/>
</dbReference>
<keyword evidence="4" id="KW-1185">Reference proteome</keyword>
<dbReference type="PANTHER" id="PTHR24006">
    <property type="entry name" value="UBIQUITIN CARBOXYL-TERMINAL HYDROLASE"/>
    <property type="match status" value="1"/>
</dbReference>
<proteinExistence type="predicted"/>
<dbReference type="GO" id="GO:0016579">
    <property type="term" value="P:protein deubiquitination"/>
    <property type="evidence" value="ECO:0007669"/>
    <property type="project" value="InterPro"/>
</dbReference>
<feature type="region of interest" description="Disordered" evidence="1">
    <location>
        <begin position="1664"/>
        <end position="1700"/>
    </location>
</feature>
<dbReference type="InterPro" id="IPR001394">
    <property type="entry name" value="Peptidase_C19_UCH"/>
</dbReference>
<reference evidence="3" key="1">
    <citation type="submission" date="2016-10" db="EMBL/GenBank/DDBJ databases">
        <authorList>
            <person name="Benchimol M."/>
            <person name="Almeida L.G."/>
            <person name="Vasconcelos A.T."/>
            <person name="Perreira-Neves A."/>
            <person name="Rosa I.A."/>
            <person name="Tasca T."/>
            <person name="Bogo M.R."/>
            <person name="de Souza W."/>
        </authorList>
    </citation>
    <scope>NUCLEOTIDE SEQUENCE [LARGE SCALE GENOMIC DNA]</scope>
    <source>
        <strain evidence="3">K</strain>
    </source>
</reference>
<dbReference type="PANTHER" id="PTHR24006:SF827">
    <property type="entry name" value="UBIQUITIN CARBOXYL-TERMINAL HYDROLASE 34"/>
    <property type="match status" value="1"/>
</dbReference>
<organism evidence="3 4">
    <name type="scientific">Tritrichomonas foetus</name>
    <dbReference type="NCBI Taxonomy" id="1144522"/>
    <lineage>
        <taxon>Eukaryota</taxon>
        <taxon>Metamonada</taxon>
        <taxon>Parabasalia</taxon>
        <taxon>Tritrichomonadida</taxon>
        <taxon>Tritrichomonadidae</taxon>
        <taxon>Tritrichomonas</taxon>
    </lineage>
</organism>
<feature type="region of interest" description="Disordered" evidence="1">
    <location>
        <begin position="1625"/>
        <end position="1652"/>
    </location>
</feature>
<evidence type="ECO:0000313" key="4">
    <source>
        <dbReference type="Proteomes" id="UP000179807"/>
    </source>
</evidence>
<dbReference type="Gene3D" id="3.90.70.10">
    <property type="entry name" value="Cysteine proteinases"/>
    <property type="match status" value="1"/>
</dbReference>
<feature type="compositionally biased region" description="Low complexity" evidence="1">
    <location>
        <begin position="1664"/>
        <end position="1675"/>
    </location>
</feature>
<dbReference type="InterPro" id="IPR038765">
    <property type="entry name" value="Papain-like_cys_pep_sf"/>
</dbReference>
<dbReference type="OrthoDB" id="2420415at2759"/>
<dbReference type="InterPro" id="IPR028889">
    <property type="entry name" value="USP"/>
</dbReference>
<dbReference type="GO" id="GO:0005829">
    <property type="term" value="C:cytosol"/>
    <property type="evidence" value="ECO:0007669"/>
    <property type="project" value="TreeGrafter"/>
</dbReference>
<accession>A0A1J4J879</accession>
<protein>
    <recommendedName>
        <fullName evidence="2">USP domain-containing protein</fullName>
    </recommendedName>
</protein>
<name>A0A1J4J879_9EUKA</name>
<dbReference type="Pfam" id="PF00443">
    <property type="entry name" value="UCH"/>
    <property type="match status" value="1"/>
</dbReference>
<dbReference type="GeneID" id="94830988"/>
<comment type="caution">
    <text evidence="3">The sequence shown here is derived from an EMBL/GenBank/DDBJ whole genome shotgun (WGS) entry which is preliminary data.</text>
</comment>